<organism evidence="2 3">
    <name type="scientific">Postia placenta MAD-698-R-SB12</name>
    <dbReference type="NCBI Taxonomy" id="670580"/>
    <lineage>
        <taxon>Eukaryota</taxon>
        <taxon>Fungi</taxon>
        <taxon>Dikarya</taxon>
        <taxon>Basidiomycota</taxon>
        <taxon>Agaricomycotina</taxon>
        <taxon>Agaricomycetes</taxon>
        <taxon>Polyporales</taxon>
        <taxon>Adustoporiaceae</taxon>
        <taxon>Rhodonia</taxon>
    </lineage>
</organism>
<dbReference type="PANTHER" id="PTHR31360:SF0">
    <property type="entry name" value="OIL BODY-ASSOCIATED PROTEIN 1B"/>
    <property type="match status" value="1"/>
</dbReference>
<evidence type="ECO:0008006" key="4">
    <source>
        <dbReference type="Google" id="ProtNLM"/>
    </source>
</evidence>
<dbReference type="Proteomes" id="UP000194127">
    <property type="component" value="Unassembled WGS sequence"/>
</dbReference>
<sequence>MDNDTKASLYHSKPYMAAASAMTTFKPINAIHQHLCAFHEYSQDRTRHLEAHHYCTHLTHEFHQCIIYDSDQPNAKLIGIEYIVSEKIFDSLPAEEKRYWHSHKYEVESGYLQMQANSLVPGAWFYSGAVTDIAEQPAILEIHKTYGKTIHTWPVDISPDLPLGPPNLMVSYTGEGQGPPPEMIKARDEKCGMDTQAKRKLRASYLPEYEVRAEADQWEKTGKGIVFEAKEVPFKPYDGPGSTQV</sequence>
<evidence type="ECO:0000313" key="3">
    <source>
        <dbReference type="Proteomes" id="UP000194127"/>
    </source>
</evidence>
<dbReference type="OrthoDB" id="1901244at2759"/>
<name>A0A1X6N9Y6_9APHY</name>
<comment type="similarity">
    <text evidence="1">Belongs to the OBAP family.</text>
</comment>
<dbReference type="STRING" id="670580.A0A1X6N9Y6"/>
<protein>
    <recommendedName>
        <fullName evidence="4">DUF1264-domain-containing protein</fullName>
    </recommendedName>
</protein>
<dbReference type="PANTHER" id="PTHR31360">
    <property type="match status" value="1"/>
</dbReference>
<keyword evidence="3" id="KW-1185">Reference proteome</keyword>
<dbReference type="InterPro" id="IPR010686">
    <property type="entry name" value="OBAP-like"/>
</dbReference>
<accession>A0A1X6N9Y6</accession>
<reference evidence="2 3" key="1">
    <citation type="submission" date="2017-04" db="EMBL/GenBank/DDBJ databases">
        <title>Genome Sequence of the Model Brown-Rot Fungus Postia placenta SB12.</title>
        <authorList>
            <consortium name="DOE Joint Genome Institute"/>
            <person name="Gaskell J."/>
            <person name="Kersten P."/>
            <person name="Larrondo L.F."/>
            <person name="Canessa P."/>
            <person name="Martinez D."/>
            <person name="Hibbett D."/>
            <person name="Schmoll M."/>
            <person name="Kubicek C.P."/>
            <person name="Martinez A.T."/>
            <person name="Yadav J."/>
            <person name="Master E."/>
            <person name="Magnuson J.K."/>
            <person name="James T."/>
            <person name="Yaver D."/>
            <person name="Berka R."/>
            <person name="Labutti K."/>
            <person name="Lipzen A."/>
            <person name="Aerts A."/>
            <person name="Barry K."/>
            <person name="Henrissat B."/>
            <person name="Blanchette R."/>
            <person name="Grigoriev I."/>
            <person name="Cullen D."/>
        </authorList>
    </citation>
    <scope>NUCLEOTIDE SEQUENCE [LARGE SCALE GENOMIC DNA]</scope>
    <source>
        <strain evidence="2 3">MAD-698-R-SB12</strain>
    </source>
</reference>
<dbReference type="GeneID" id="36329543"/>
<dbReference type="AlphaFoldDB" id="A0A1X6N9Y6"/>
<dbReference type="Pfam" id="PF06884">
    <property type="entry name" value="DUF1264"/>
    <property type="match status" value="1"/>
</dbReference>
<dbReference type="RefSeq" id="XP_024342050.1">
    <property type="nucleotide sequence ID" value="XM_024484594.1"/>
</dbReference>
<evidence type="ECO:0000313" key="2">
    <source>
        <dbReference type="EMBL" id="OSX65256.1"/>
    </source>
</evidence>
<proteinExistence type="inferred from homology"/>
<dbReference type="EMBL" id="KZ110593">
    <property type="protein sequence ID" value="OSX65256.1"/>
    <property type="molecule type" value="Genomic_DNA"/>
</dbReference>
<gene>
    <name evidence="2" type="ORF">POSPLADRAFT_1135590</name>
</gene>
<evidence type="ECO:0000256" key="1">
    <source>
        <dbReference type="ARBA" id="ARBA00009740"/>
    </source>
</evidence>